<dbReference type="PANTHER" id="PTHR48111:SF22">
    <property type="entry name" value="REGULATOR OF RPOS"/>
    <property type="match status" value="1"/>
</dbReference>
<keyword evidence="4 7" id="KW-0238">DNA-binding</keyword>
<dbReference type="InterPro" id="IPR011006">
    <property type="entry name" value="CheY-like_superfamily"/>
</dbReference>
<dbReference type="SMART" id="SM00448">
    <property type="entry name" value="REC"/>
    <property type="match status" value="1"/>
</dbReference>
<dbReference type="FunFam" id="3.40.50.2300:FF:000002">
    <property type="entry name" value="DNA-binding response regulator PhoP"/>
    <property type="match status" value="1"/>
</dbReference>
<organism evidence="10 11">
    <name type="scientific">Parvibacter caecicola</name>
    <dbReference type="NCBI Taxonomy" id="747645"/>
    <lineage>
        <taxon>Bacteria</taxon>
        <taxon>Bacillati</taxon>
        <taxon>Actinomycetota</taxon>
        <taxon>Coriobacteriia</taxon>
        <taxon>Coriobacteriales</taxon>
        <taxon>Coriobacteriaceae</taxon>
        <taxon>Parvibacter</taxon>
    </lineage>
</organism>
<dbReference type="GO" id="GO:0000156">
    <property type="term" value="F:phosphorelay response regulator activity"/>
    <property type="evidence" value="ECO:0007669"/>
    <property type="project" value="TreeGrafter"/>
</dbReference>
<feature type="domain" description="OmpR/PhoB-type" evidence="9">
    <location>
        <begin position="124"/>
        <end position="222"/>
    </location>
</feature>
<keyword evidence="1 6" id="KW-0597">Phosphoprotein</keyword>
<feature type="domain" description="Response regulatory" evidence="8">
    <location>
        <begin position="2"/>
        <end position="116"/>
    </location>
</feature>
<dbReference type="GO" id="GO:0000976">
    <property type="term" value="F:transcription cis-regulatory region binding"/>
    <property type="evidence" value="ECO:0007669"/>
    <property type="project" value="TreeGrafter"/>
</dbReference>
<reference evidence="10 11" key="1">
    <citation type="submission" date="2019-04" db="EMBL/GenBank/DDBJ databases">
        <title>Microbes associate with the intestines of laboratory mice.</title>
        <authorList>
            <person name="Navarre W."/>
            <person name="Wong E."/>
            <person name="Huang K.C."/>
            <person name="Tropini C."/>
            <person name="Ng K."/>
            <person name="Yu B."/>
        </authorList>
    </citation>
    <scope>NUCLEOTIDE SEQUENCE [LARGE SCALE GENOMIC DNA]</scope>
    <source>
        <strain evidence="10 11">NM48_B13</strain>
    </source>
</reference>
<keyword evidence="3" id="KW-0805">Transcription regulation</keyword>
<dbReference type="GO" id="GO:0032993">
    <property type="term" value="C:protein-DNA complex"/>
    <property type="evidence" value="ECO:0007669"/>
    <property type="project" value="TreeGrafter"/>
</dbReference>
<keyword evidence="11" id="KW-1185">Reference proteome</keyword>
<dbReference type="AlphaFoldDB" id="A0A4V5KJT3"/>
<dbReference type="InterPro" id="IPR001867">
    <property type="entry name" value="OmpR/PhoB-type_DNA-bd"/>
</dbReference>
<evidence type="ECO:0000313" key="11">
    <source>
        <dbReference type="Proteomes" id="UP000309454"/>
    </source>
</evidence>
<evidence type="ECO:0000259" key="9">
    <source>
        <dbReference type="PROSITE" id="PS51755"/>
    </source>
</evidence>
<dbReference type="Gene3D" id="6.10.250.690">
    <property type="match status" value="1"/>
</dbReference>
<feature type="DNA-binding region" description="OmpR/PhoB-type" evidence="7">
    <location>
        <begin position="124"/>
        <end position="222"/>
    </location>
</feature>
<evidence type="ECO:0000256" key="3">
    <source>
        <dbReference type="ARBA" id="ARBA00023015"/>
    </source>
</evidence>
<name>A0A4V5KJT3_9ACTN</name>
<dbReference type="SUPFAM" id="SSF52172">
    <property type="entry name" value="CheY-like"/>
    <property type="match status" value="1"/>
</dbReference>
<evidence type="ECO:0000256" key="2">
    <source>
        <dbReference type="ARBA" id="ARBA00023012"/>
    </source>
</evidence>
<dbReference type="Gene3D" id="3.40.50.2300">
    <property type="match status" value="1"/>
</dbReference>
<dbReference type="RefSeq" id="WP_136845684.1">
    <property type="nucleotide sequence ID" value="NZ_CANSLK010000007.1"/>
</dbReference>
<dbReference type="Proteomes" id="UP000309454">
    <property type="component" value="Unassembled WGS sequence"/>
</dbReference>
<gene>
    <name evidence="10" type="ORF">E5982_04980</name>
</gene>
<dbReference type="PROSITE" id="PS51755">
    <property type="entry name" value="OMPR_PHOB"/>
    <property type="match status" value="1"/>
</dbReference>
<dbReference type="Gene3D" id="1.10.10.10">
    <property type="entry name" value="Winged helix-like DNA-binding domain superfamily/Winged helix DNA-binding domain"/>
    <property type="match status" value="1"/>
</dbReference>
<evidence type="ECO:0000256" key="1">
    <source>
        <dbReference type="ARBA" id="ARBA00022553"/>
    </source>
</evidence>
<dbReference type="InterPro" id="IPR039420">
    <property type="entry name" value="WalR-like"/>
</dbReference>
<accession>A0A4V5KJT3</accession>
<evidence type="ECO:0000313" key="10">
    <source>
        <dbReference type="EMBL" id="TJW10641.1"/>
    </source>
</evidence>
<keyword evidence="5" id="KW-0804">Transcription</keyword>
<sequence>MRVFIVEDDINLARALQKILQDNGYEVDTVHSGTEGLSWAESGYYDVVVLDVMLPGMDGFEVSRQLRRAGVSTPILLLTARDAVPDKIAGLDSGADDYMIKPFSPAELMAHLRALTRRQGDVVFERLQLGDVALDLDSRELRCGAKVIMLSAKEFAIARILMENPCQVISKDQLMQRAWGMDSGVGENNVEAFISFLRKKLGHVGSKVKLENIHGASYRLVEAEGAKEAAHG</sequence>
<dbReference type="EMBL" id="SSTM01000003">
    <property type="protein sequence ID" value="TJW10641.1"/>
    <property type="molecule type" value="Genomic_DNA"/>
</dbReference>
<keyword evidence="2" id="KW-0902">Two-component regulatory system</keyword>
<dbReference type="GO" id="GO:0006355">
    <property type="term" value="P:regulation of DNA-templated transcription"/>
    <property type="evidence" value="ECO:0007669"/>
    <property type="project" value="InterPro"/>
</dbReference>
<dbReference type="GO" id="GO:0005829">
    <property type="term" value="C:cytosol"/>
    <property type="evidence" value="ECO:0007669"/>
    <property type="project" value="TreeGrafter"/>
</dbReference>
<protein>
    <submittedName>
        <fullName evidence="10">Response regulator transcription factor</fullName>
    </submittedName>
</protein>
<dbReference type="OrthoDB" id="9812490at2"/>
<dbReference type="PANTHER" id="PTHR48111">
    <property type="entry name" value="REGULATOR OF RPOS"/>
    <property type="match status" value="1"/>
</dbReference>
<evidence type="ECO:0000256" key="7">
    <source>
        <dbReference type="PROSITE-ProRule" id="PRU01091"/>
    </source>
</evidence>
<dbReference type="SMART" id="SM00862">
    <property type="entry name" value="Trans_reg_C"/>
    <property type="match status" value="1"/>
</dbReference>
<dbReference type="Pfam" id="PF00486">
    <property type="entry name" value="Trans_reg_C"/>
    <property type="match status" value="1"/>
</dbReference>
<evidence type="ECO:0000256" key="5">
    <source>
        <dbReference type="ARBA" id="ARBA00023163"/>
    </source>
</evidence>
<evidence type="ECO:0000256" key="6">
    <source>
        <dbReference type="PROSITE-ProRule" id="PRU00169"/>
    </source>
</evidence>
<feature type="modified residue" description="4-aspartylphosphate" evidence="6">
    <location>
        <position position="51"/>
    </location>
</feature>
<dbReference type="PROSITE" id="PS50110">
    <property type="entry name" value="RESPONSE_REGULATORY"/>
    <property type="match status" value="1"/>
</dbReference>
<dbReference type="InterPro" id="IPR036388">
    <property type="entry name" value="WH-like_DNA-bd_sf"/>
</dbReference>
<evidence type="ECO:0000256" key="4">
    <source>
        <dbReference type="ARBA" id="ARBA00023125"/>
    </source>
</evidence>
<proteinExistence type="predicted"/>
<dbReference type="InterPro" id="IPR001789">
    <property type="entry name" value="Sig_transdc_resp-reg_receiver"/>
</dbReference>
<dbReference type="CDD" id="cd00383">
    <property type="entry name" value="trans_reg_C"/>
    <property type="match status" value="1"/>
</dbReference>
<comment type="caution">
    <text evidence="10">The sequence shown here is derived from an EMBL/GenBank/DDBJ whole genome shotgun (WGS) entry which is preliminary data.</text>
</comment>
<evidence type="ECO:0000259" key="8">
    <source>
        <dbReference type="PROSITE" id="PS50110"/>
    </source>
</evidence>
<dbReference type="Pfam" id="PF00072">
    <property type="entry name" value="Response_reg"/>
    <property type="match status" value="1"/>
</dbReference>